<comment type="caution">
    <text evidence="1">The sequence shown here is derived from an EMBL/GenBank/DDBJ whole genome shotgun (WGS) entry which is preliminary data.</text>
</comment>
<accession>A0A9Q3DL21</accession>
<dbReference type="Proteomes" id="UP000765509">
    <property type="component" value="Unassembled WGS sequence"/>
</dbReference>
<dbReference type="EMBL" id="AVOT02018329">
    <property type="protein sequence ID" value="MBW0505139.1"/>
    <property type="molecule type" value="Genomic_DNA"/>
</dbReference>
<proteinExistence type="predicted"/>
<evidence type="ECO:0000313" key="1">
    <source>
        <dbReference type="EMBL" id="MBW0505139.1"/>
    </source>
</evidence>
<dbReference type="InterPro" id="IPR012337">
    <property type="entry name" value="RNaseH-like_sf"/>
</dbReference>
<organism evidence="1 2">
    <name type="scientific">Austropuccinia psidii MF-1</name>
    <dbReference type="NCBI Taxonomy" id="1389203"/>
    <lineage>
        <taxon>Eukaryota</taxon>
        <taxon>Fungi</taxon>
        <taxon>Dikarya</taxon>
        <taxon>Basidiomycota</taxon>
        <taxon>Pucciniomycotina</taxon>
        <taxon>Pucciniomycetes</taxon>
        <taxon>Pucciniales</taxon>
        <taxon>Sphaerophragmiaceae</taxon>
        <taxon>Austropuccinia</taxon>
    </lineage>
</organism>
<sequence>MTWGMALSPSGDQSYNACLYIVDRYRKALIFFQSNKDDTSMDTALILLNRIFSHTGLFKNIISDKSPKFTSALWTIPHRLFVNKLSFSTEYHHQAYCLAEGDSNFRGDDKEILCLWIKAQRLRWLSP</sequence>
<gene>
    <name evidence="1" type="ORF">O181_044854</name>
</gene>
<protein>
    <recommendedName>
        <fullName evidence="3">Integrase catalytic domain-containing protein</fullName>
    </recommendedName>
</protein>
<dbReference type="Gene3D" id="3.30.420.10">
    <property type="entry name" value="Ribonuclease H-like superfamily/Ribonuclease H"/>
    <property type="match status" value="1"/>
</dbReference>
<evidence type="ECO:0000313" key="2">
    <source>
        <dbReference type="Proteomes" id="UP000765509"/>
    </source>
</evidence>
<dbReference type="OrthoDB" id="2273864at2759"/>
<dbReference type="GO" id="GO:0003676">
    <property type="term" value="F:nucleic acid binding"/>
    <property type="evidence" value="ECO:0007669"/>
    <property type="project" value="InterPro"/>
</dbReference>
<evidence type="ECO:0008006" key="3">
    <source>
        <dbReference type="Google" id="ProtNLM"/>
    </source>
</evidence>
<dbReference type="SUPFAM" id="SSF53098">
    <property type="entry name" value="Ribonuclease H-like"/>
    <property type="match status" value="1"/>
</dbReference>
<keyword evidence="2" id="KW-1185">Reference proteome</keyword>
<dbReference type="InterPro" id="IPR036397">
    <property type="entry name" value="RNaseH_sf"/>
</dbReference>
<reference evidence="1" key="1">
    <citation type="submission" date="2021-03" db="EMBL/GenBank/DDBJ databases">
        <title>Draft genome sequence of rust myrtle Austropuccinia psidii MF-1, a brazilian biotype.</title>
        <authorList>
            <person name="Quecine M.C."/>
            <person name="Pachon D.M.R."/>
            <person name="Bonatelli M.L."/>
            <person name="Correr F.H."/>
            <person name="Franceschini L.M."/>
            <person name="Leite T.F."/>
            <person name="Margarido G.R.A."/>
            <person name="Almeida C.A."/>
            <person name="Ferrarezi J.A."/>
            <person name="Labate C.A."/>
        </authorList>
    </citation>
    <scope>NUCLEOTIDE SEQUENCE</scope>
    <source>
        <strain evidence="1">MF-1</strain>
    </source>
</reference>
<name>A0A9Q3DL21_9BASI</name>
<dbReference type="AlphaFoldDB" id="A0A9Q3DL21"/>